<reference evidence="2" key="1">
    <citation type="submission" date="2013-04" db="EMBL/GenBank/DDBJ databases">
        <authorList>
            <person name="Harkins D.M."/>
            <person name="Durkin A.S."/>
            <person name="Selengut J.D."/>
            <person name="Sanka R."/>
            <person name="DePew J."/>
            <person name="Purushe J."/>
            <person name="Ahmed A."/>
            <person name="van der Linden H."/>
            <person name="Goris M.G.A."/>
            <person name="Hartskeerl R.A."/>
            <person name="Vinetz J.M."/>
            <person name="Sutton G.G."/>
            <person name="Nelson W.C."/>
            <person name="Fouts D.E."/>
        </authorList>
    </citation>
    <scope>NUCLEOTIDE SEQUENCE [LARGE SCALE GENOMIC DNA]</scope>
    <source>
        <strain evidence="2">BUT 6</strain>
    </source>
</reference>
<keyword evidence="1" id="KW-0472">Membrane</keyword>
<evidence type="ECO:0000313" key="3">
    <source>
        <dbReference type="Proteomes" id="UP000014540"/>
    </source>
</evidence>
<protein>
    <submittedName>
        <fullName evidence="2">Membrane protein</fullName>
    </submittedName>
</protein>
<feature type="transmembrane region" description="Helical" evidence="1">
    <location>
        <begin position="45"/>
        <end position="64"/>
    </location>
</feature>
<feature type="transmembrane region" description="Helical" evidence="1">
    <location>
        <begin position="21"/>
        <end position="39"/>
    </location>
</feature>
<keyword evidence="3" id="KW-1185">Reference proteome</keyword>
<feature type="transmembrane region" description="Helical" evidence="1">
    <location>
        <begin position="155"/>
        <end position="179"/>
    </location>
</feature>
<dbReference type="OrthoDB" id="327009at2"/>
<accession>S3UQL6</accession>
<dbReference type="AlphaFoldDB" id="S3UQL6"/>
<gene>
    <name evidence="2" type="ORF">LEP1GSC058_1062</name>
</gene>
<organism evidence="2 3">
    <name type="scientific">Leptospira fainei serovar Hurstbridge str. BUT 6</name>
    <dbReference type="NCBI Taxonomy" id="1193011"/>
    <lineage>
        <taxon>Bacteria</taxon>
        <taxon>Pseudomonadati</taxon>
        <taxon>Spirochaetota</taxon>
        <taxon>Spirochaetia</taxon>
        <taxon>Leptospirales</taxon>
        <taxon>Leptospiraceae</taxon>
        <taxon>Leptospira</taxon>
    </lineage>
</organism>
<name>S3UQL6_9LEPT</name>
<feature type="transmembrane region" description="Helical" evidence="1">
    <location>
        <begin position="76"/>
        <end position="96"/>
    </location>
</feature>
<evidence type="ECO:0000256" key="1">
    <source>
        <dbReference type="SAM" id="Phobius"/>
    </source>
</evidence>
<feature type="transmembrane region" description="Helical" evidence="1">
    <location>
        <begin position="251"/>
        <end position="269"/>
    </location>
</feature>
<feature type="transmembrane region" description="Helical" evidence="1">
    <location>
        <begin position="194"/>
        <end position="212"/>
    </location>
</feature>
<dbReference type="Proteomes" id="UP000014540">
    <property type="component" value="Unassembled WGS sequence"/>
</dbReference>
<keyword evidence="1" id="KW-1133">Transmembrane helix</keyword>
<sequence length="276" mass="32211">MKTLSNTLVSRSLRWNSFWNLCVGTWILIWQGFAYLSAFEEKQEILFTFALALFHYIFAIWYWKGRMLISFAAASVPARLFIALYYSIVAFLFYFLTPSSSVPSSFRFFFLFYLAVQSMIDVLGAIVTRKSLKDELHEIESQIGKELKFEHKNRFLFAFYMFCLGLWILFFTDGFLRFFHFSDSLFFGWKNDKILLGPIHILAGQIILLAYYNFIAVRYRLDPLIAAGIRGGAFSCFFLLIFVLLGLLHPLILLLPIVDFISLISILFLKLKKRNS</sequence>
<feature type="transmembrane region" description="Helical" evidence="1">
    <location>
        <begin position="224"/>
        <end position="245"/>
    </location>
</feature>
<dbReference type="EMBL" id="AKWZ02000011">
    <property type="protein sequence ID" value="EPG72696.1"/>
    <property type="molecule type" value="Genomic_DNA"/>
</dbReference>
<comment type="caution">
    <text evidence="2">The sequence shown here is derived from an EMBL/GenBank/DDBJ whole genome shotgun (WGS) entry which is preliminary data.</text>
</comment>
<dbReference type="RefSeq" id="WP_016551262.1">
    <property type="nucleotide sequence ID" value="NZ_AKWZ02000011.1"/>
</dbReference>
<evidence type="ECO:0000313" key="2">
    <source>
        <dbReference type="EMBL" id="EPG72696.1"/>
    </source>
</evidence>
<feature type="transmembrane region" description="Helical" evidence="1">
    <location>
        <begin position="108"/>
        <end position="127"/>
    </location>
</feature>
<keyword evidence="1" id="KW-0812">Transmembrane</keyword>
<proteinExistence type="predicted"/>